<dbReference type="Gene3D" id="3.30.160.60">
    <property type="entry name" value="Classic Zinc Finger"/>
    <property type="match status" value="1"/>
</dbReference>
<dbReference type="AlphaFoldDB" id="A0AAV2SAP2"/>
<dbReference type="InterPro" id="IPR013087">
    <property type="entry name" value="Znf_C2H2_type"/>
</dbReference>
<evidence type="ECO:0000259" key="1">
    <source>
        <dbReference type="PROSITE" id="PS00028"/>
    </source>
</evidence>
<protein>
    <recommendedName>
        <fullName evidence="1">C2H2-type domain-containing protein</fullName>
    </recommendedName>
</protein>
<dbReference type="PROSITE" id="PS00028">
    <property type="entry name" value="ZINC_FINGER_C2H2_1"/>
    <property type="match status" value="1"/>
</dbReference>
<organism evidence="2 3">
    <name type="scientific">Meganyctiphanes norvegica</name>
    <name type="common">Northern krill</name>
    <name type="synonym">Thysanopoda norvegica</name>
    <dbReference type="NCBI Taxonomy" id="48144"/>
    <lineage>
        <taxon>Eukaryota</taxon>
        <taxon>Metazoa</taxon>
        <taxon>Ecdysozoa</taxon>
        <taxon>Arthropoda</taxon>
        <taxon>Crustacea</taxon>
        <taxon>Multicrustacea</taxon>
        <taxon>Malacostraca</taxon>
        <taxon>Eumalacostraca</taxon>
        <taxon>Eucarida</taxon>
        <taxon>Euphausiacea</taxon>
        <taxon>Euphausiidae</taxon>
        <taxon>Meganyctiphanes</taxon>
    </lineage>
</organism>
<sequence>MMFRRRRLPIRVGLCRCRLHARSVIISFAKLEYDNLIEITHTEVCTKCEYKCVIKDVFNEHMESHDSEINSFKCSECVFECTSQDLLHIHMGSHKTSAVVYNQRRRSRVGSDMRKGSISKSSVYSRINSV</sequence>
<accession>A0AAV2SAP2</accession>
<reference evidence="2 3" key="1">
    <citation type="submission" date="2024-05" db="EMBL/GenBank/DDBJ databases">
        <authorList>
            <person name="Wallberg A."/>
        </authorList>
    </citation>
    <scope>NUCLEOTIDE SEQUENCE [LARGE SCALE GENOMIC DNA]</scope>
</reference>
<name>A0AAV2SAP2_MEGNR</name>
<proteinExistence type="predicted"/>
<evidence type="ECO:0000313" key="2">
    <source>
        <dbReference type="EMBL" id="CAL4179882.1"/>
    </source>
</evidence>
<dbReference type="EMBL" id="CAXKWB010057797">
    <property type="protein sequence ID" value="CAL4179882.1"/>
    <property type="molecule type" value="Genomic_DNA"/>
</dbReference>
<dbReference type="SMART" id="SM00355">
    <property type="entry name" value="ZnF_C2H2"/>
    <property type="match status" value="2"/>
</dbReference>
<evidence type="ECO:0000313" key="3">
    <source>
        <dbReference type="Proteomes" id="UP001497623"/>
    </source>
</evidence>
<dbReference type="Proteomes" id="UP001497623">
    <property type="component" value="Unassembled WGS sequence"/>
</dbReference>
<gene>
    <name evidence="2" type="ORF">MNOR_LOCUS35241</name>
</gene>
<keyword evidence="3" id="KW-1185">Reference proteome</keyword>
<comment type="caution">
    <text evidence="2">The sequence shown here is derived from an EMBL/GenBank/DDBJ whole genome shotgun (WGS) entry which is preliminary data.</text>
</comment>
<feature type="domain" description="C2H2-type" evidence="1">
    <location>
        <begin position="74"/>
        <end position="94"/>
    </location>
</feature>